<dbReference type="STRING" id="1798182.GA0061081_10523"/>
<keyword evidence="3" id="KW-1185">Reference proteome</keyword>
<accession>A0A1C4BLC7</accession>
<dbReference type="InterPro" id="IPR055903">
    <property type="entry name" value="DUF7480"/>
</dbReference>
<dbReference type="PROSITE" id="PS51257">
    <property type="entry name" value="PROKAR_LIPOPROTEIN"/>
    <property type="match status" value="1"/>
</dbReference>
<dbReference type="AlphaFoldDB" id="A0A1C4BLC7"/>
<reference evidence="3" key="1">
    <citation type="submission" date="2016-08" db="EMBL/GenBank/DDBJ databases">
        <authorList>
            <person name="Varghese N."/>
            <person name="Submissions Spin"/>
        </authorList>
    </citation>
    <scope>NUCLEOTIDE SEQUENCE [LARGE SCALE GENOMIC DNA]</scope>
    <source>
        <strain evidence="3">R-53248</strain>
    </source>
</reference>
<dbReference type="Proteomes" id="UP000199670">
    <property type="component" value="Unassembled WGS sequence"/>
</dbReference>
<dbReference type="Pfam" id="PF24295">
    <property type="entry name" value="DUF7480"/>
    <property type="match status" value="1"/>
</dbReference>
<evidence type="ECO:0000313" key="3">
    <source>
        <dbReference type="Proteomes" id="UP000199670"/>
    </source>
</evidence>
<organism evidence="2 3">
    <name type="scientific">Gilliamella bombicola</name>
    <dbReference type="NCBI Taxonomy" id="1798182"/>
    <lineage>
        <taxon>Bacteria</taxon>
        <taxon>Pseudomonadati</taxon>
        <taxon>Pseudomonadota</taxon>
        <taxon>Gammaproteobacteria</taxon>
        <taxon>Orbales</taxon>
        <taxon>Orbaceae</taxon>
        <taxon>Gilliamella</taxon>
    </lineage>
</organism>
<feature type="domain" description="DUF7480" evidence="1">
    <location>
        <begin position="31"/>
        <end position="127"/>
    </location>
</feature>
<dbReference type="EMBL" id="FMAQ01000005">
    <property type="protein sequence ID" value="SCC07719.1"/>
    <property type="molecule type" value="Genomic_DNA"/>
</dbReference>
<dbReference type="InterPro" id="IPR054657">
    <property type="entry name" value="T6SS_periplasmic_put"/>
</dbReference>
<dbReference type="NCBIfam" id="NF045617">
    <property type="entry name" value="mostly_LP"/>
    <property type="match status" value="1"/>
</dbReference>
<name>A0A1C4BLC7_9GAMM</name>
<gene>
    <name evidence="2" type="ORF">GA0061081_10523</name>
</gene>
<protein>
    <recommendedName>
        <fullName evidence="1">DUF7480 domain-containing protein</fullName>
    </recommendedName>
</protein>
<evidence type="ECO:0000259" key="1">
    <source>
        <dbReference type="Pfam" id="PF24295"/>
    </source>
</evidence>
<sequence length="151" mass="17791">MKKNLIQILIMILILSTTTGCCLLFRQPVRERPDVELNNNQLCISIPKGKYSQNRLFNIRFISISEKIKDGPTYDRTRYYSGMTDTGVKMQYQVHPGECLNLDYQFKTDIRYYVFIKAIQQNSEGWNVVKRLDKRLILKKQNDGSLQLLEY</sequence>
<evidence type="ECO:0000313" key="2">
    <source>
        <dbReference type="EMBL" id="SCC07719.1"/>
    </source>
</evidence>
<dbReference type="RefSeq" id="WP_091348269.1">
    <property type="nucleotide sequence ID" value="NZ_FMAQ01000005.1"/>
</dbReference>
<proteinExistence type="predicted"/>